<organism evidence="1 2">
    <name type="scientific">Nostoc foliaceum FACHB-393</name>
    <dbReference type="NCBI Taxonomy" id="2692915"/>
    <lineage>
        <taxon>Bacteria</taxon>
        <taxon>Bacillati</taxon>
        <taxon>Cyanobacteriota</taxon>
        <taxon>Cyanophyceae</taxon>
        <taxon>Nostocales</taxon>
        <taxon>Nostocaceae</taxon>
        <taxon>Nostoc</taxon>
        <taxon>Nostoc foliaceum</taxon>
    </lineage>
</organism>
<dbReference type="Proteomes" id="UP000643580">
    <property type="component" value="Unassembled WGS sequence"/>
</dbReference>
<dbReference type="RefSeq" id="WP_190901133.1">
    <property type="nucleotide sequence ID" value="NZ_JACJTD010000097.1"/>
</dbReference>
<reference evidence="1 2" key="1">
    <citation type="journal article" date="2020" name="ISME J.">
        <title>Comparative genomics reveals insights into cyanobacterial evolution and habitat adaptation.</title>
        <authorList>
            <person name="Chen M.Y."/>
            <person name="Teng W.K."/>
            <person name="Zhao L."/>
            <person name="Hu C.X."/>
            <person name="Zhou Y.K."/>
            <person name="Han B.P."/>
            <person name="Song L.R."/>
            <person name="Shu W.S."/>
        </authorList>
    </citation>
    <scope>NUCLEOTIDE SEQUENCE [LARGE SCALE GENOMIC DNA]</scope>
    <source>
        <strain evidence="1 2">FACHB-393</strain>
    </source>
</reference>
<evidence type="ECO:0000313" key="1">
    <source>
        <dbReference type="EMBL" id="MBD2651296.1"/>
    </source>
</evidence>
<dbReference type="EMBL" id="JACJTD010000097">
    <property type="protein sequence ID" value="MBD2651296.1"/>
    <property type="molecule type" value="Genomic_DNA"/>
</dbReference>
<name>A0ABR8IKF6_9NOSO</name>
<proteinExistence type="predicted"/>
<comment type="caution">
    <text evidence="1">The sequence shown here is derived from an EMBL/GenBank/DDBJ whole genome shotgun (WGS) entry which is preliminary data.</text>
</comment>
<evidence type="ECO:0000313" key="2">
    <source>
        <dbReference type="Proteomes" id="UP000643580"/>
    </source>
</evidence>
<keyword evidence="2" id="KW-1185">Reference proteome</keyword>
<protein>
    <submittedName>
        <fullName evidence="1">Uncharacterized protein</fullName>
    </submittedName>
</protein>
<gene>
    <name evidence="1" type="ORF">H6G92_35000</name>
</gene>
<sequence>MLLHRVNRGSPKSRTLPVSRCAPWLSLPQSCRGGIGKQYAVTHYVLLLPSVKAAWLLVGGVPQTPENRSSQGVNKSREFRVIRLPARRSAP</sequence>
<accession>A0ABR8IKF6</accession>